<dbReference type="KEGG" id="csee:C10C_0883"/>
<dbReference type="GO" id="GO:0006400">
    <property type="term" value="P:tRNA modification"/>
    <property type="evidence" value="ECO:0007669"/>
    <property type="project" value="TreeGrafter"/>
</dbReference>
<dbReference type="Proteomes" id="UP000244926">
    <property type="component" value="Chromosome I"/>
</dbReference>
<dbReference type="OrthoDB" id="9776390at2"/>
<evidence type="ECO:0000313" key="14">
    <source>
        <dbReference type="EMBL" id="SPN74020.1"/>
    </source>
</evidence>
<dbReference type="PANTHER" id="PTHR11088:SF60">
    <property type="entry name" value="TRNA DIMETHYLALLYLTRANSFERASE"/>
    <property type="match status" value="1"/>
</dbReference>
<keyword evidence="7 10" id="KW-0067">ATP-binding</keyword>
<dbReference type="GO" id="GO:0005524">
    <property type="term" value="F:ATP binding"/>
    <property type="evidence" value="ECO:0007669"/>
    <property type="project" value="UniProtKB-UniRule"/>
</dbReference>
<evidence type="ECO:0000256" key="5">
    <source>
        <dbReference type="ARBA" id="ARBA00022694"/>
    </source>
</evidence>
<dbReference type="EC" id="2.5.1.75" evidence="10"/>
<comment type="function">
    <text evidence="2 10 12">Catalyzes the transfer of a dimethylallyl group onto the adenine at position 37 in tRNAs that read codons beginning with uridine, leading to the formation of N6-(dimethylallyl)adenosine (i(6)A).</text>
</comment>
<dbReference type="RefSeq" id="WP_108896956.1">
    <property type="nucleotide sequence ID" value="NZ_LT993738.1"/>
</dbReference>
<sequence>MLPFEFQSSTTSTPECDVCLDPQKLFIKLFKRTIILLAGPTGSGKTEISLALAPMIDGEIVSVDSMQVYQGMDIGTAKVSLEARQVIPHHLIDICHIQEPFNVIDFYYEAIQACQNILSRNKVPILVGGSGFYFYTFLSGPPKGPPADPQIREQLESIIKKHGVTALYEELRLKDSDYAQTITKNDKNKIVRALEIIQLTGKKVSDHEWDVVPKASREYYCRAWFLSPLTEFLRNSIQMRCETMIESGLLDEVKILLSQGIRGNPSASKAIGYREWIEFIDQGEHHEDYALAKRKFISNSWHYTKKQKTWFKRCSIFRELPTLGLSSEAIAQKIAKDYLLYS</sequence>
<evidence type="ECO:0000256" key="11">
    <source>
        <dbReference type="RuleBase" id="RU003783"/>
    </source>
</evidence>
<dbReference type="SUPFAM" id="SSF52540">
    <property type="entry name" value="P-loop containing nucleoside triphosphate hydrolases"/>
    <property type="match status" value="1"/>
</dbReference>
<gene>
    <name evidence="10 14" type="primary">miaA</name>
    <name evidence="14" type="ORF">C10C_0883</name>
</gene>
<evidence type="ECO:0000256" key="4">
    <source>
        <dbReference type="ARBA" id="ARBA00022679"/>
    </source>
</evidence>
<proteinExistence type="inferred from homology"/>
<dbReference type="InterPro" id="IPR018022">
    <property type="entry name" value="IPT"/>
</dbReference>
<reference evidence="15" key="1">
    <citation type="submission" date="2017-11" db="EMBL/GenBank/DDBJ databases">
        <authorList>
            <person name="Seth-Smith MB H."/>
        </authorList>
    </citation>
    <scope>NUCLEOTIDE SEQUENCE [LARGE SCALE GENOMIC DNA]</scope>
</reference>
<evidence type="ECO:0000256" key="1">
    <source>
        <dbReference type="ARBA" id="ARBA00001946"/>
    </source>
</evidence>
<evidence type="ECO:0000313" key="15">
    <source>
        <dbReference type="Proteomes" id="UP000244926"/>
    </source>
</evidence>
<comment type="cofactor">
    <cofactor evidence="1 10">
        <name>Mg(2+)</name>
        <dbReference type="ChEBI" id="CHEBI:18420"/>
    </cofactor>
</comment>
<dbReference type="PANTHER" id="PTHR11088">
    <property type="entry name" value="TRNA DIMETHYLALLYLTRANSFERASE"/>
    <property type="match status" value="1"/>
</dbReference>
<keyword evidence="8 10" id="KW-0460">Magnesium</keyword>
<dbReference type="Pfam" id="PF01715">
    <property type="entry name" value="IPPT"/>
    <property type="match status" value="1"/>
</dbReference>
<dbReference type="HAMAP" id="MF_00185">
    <property type="entry name" value="IPP_trans"/>
    <property type="match status" value="1"/>
</dbReference>
<feature type="region of interest" description="Interaction with substrate tRNA" evidence="10">
    <location>
        <begin position="64"/>
        <end position="67"/>
    </location>
</feature>
<dbReference type="Gene3D" id="1.10.20.140">
    <property type="match status" value="1"/>
</dbReference>
<feature type="site" description="Interaction with substrate tRNA" evidence="10">
    <location>
        <position position="152"/>
    </location>
</feature>
<dbReference type="Gene3D" id="3.40.50.300">
    <property type="entry name" value="P-loop containing nucleotide triphosphate hydrolases"/>
    <property type="match status" value="1"/>
</dbReference>
<accession>A0A2R8FC71</accession>
<dbReference type="InterPro" id="IPR027417">
    <property type="entry name" value="P-loop_NTPase"/>
</dbReference>
<feature type="binding site" evidence="10">
    <location>
        <begin position="41"/>
        <end position="46"/>
    </location>
    <ligand>
        <name>substrate</name>
    </ligand>
</feature>
<evidence type="ECO:0000256" key="7">
    <source>
        <dbReference type="ARBA" id="ARBA00022840"/>
    </source>
</evidence>
<dbReference type="GO" id="GO:0052381">
    <property type="term" value="F:tRNA dimethylallyltransferase activity"/>
    <property type="evidence" value="ECO:0007669"/>
    <property type="project" value="UniProtKB-UniRule"/>
</dbReference>
<keyword evidence="5 10" id="KW-0819">tRNA processing</keyword>
<evidence type="ECO:0000256" key="3">
    <source>
        <dbReference type="ARBA" id="ARBA00005842"/>
    </source>
</evidence>
<protein>
    <recommendedName>
        <fullName evidence="10">tRNA dimethylallyltransferase</fullName>
        <ecNumber evidence="10">2.5.1.75</ecNumber>
    </recommendedName>
    <alternativeName>
        <fullName evidence="10">Dimethylallyl diphosphate:tRNA dimethylallyltransferase</fullName>
        <shortName evidence="10">DMAPP:tRNA dimethylallyltransferase</shortName>
        <shortName evidence="10">DMATase</shortName>
    </alternativeName>
    <alternativeName>
        <fullName evidence="10">Isopentenyl-diphosphate:tRNA isopentenyltransferase</fullName>
        <shortName evidence="10">IPP transferase</shortName>
        <shortName evidence="10">IPPT</shortName>
        <shortName evidence="10">IPTase</shortName>
    </alternativeName>
</protein>
<comment type="catalytic activity">
    <reaction evidence="9 10 11">
        <text>adenosine(37) in tRNA + dimethylallyl diphosphate = N(6)-dimethylallyladenosine(37) in tRNA + diphosphate</text>
        <dbReference type="Rhea" id="RHEA:26482"/>
        <dbReference type="Rhea" id="RHEA-COMP:10162"/>
        <dbReference type="Rhea" id="RHEA-COMP:10375"/>
        <dbReference type="ChEBI" id="CHEBI:33019"/>
        <dbReference type="ChEBI" id="CHEBI:57623"/>
        <dbReference type="ChEBI" id="CHEBI:74411"/>
        <dbReference type="ChEBI" id="CHEBI:74415"/>
        <dbReference type="EC" id="2.5.1.75"/>
    </reaction>
</comment>
<evidence type="ECO:0000256" key="13">
    <source>
        <dbReference type="RuleBase" id="RU003785"/>
    </source>
</evidence>
<evidence type="ECO:0000256" key="6">
    <source>
        <dbReference type="ARBA" id="ARBA00022741"/>
    </source>
</evidence>
<comment type="caution">
    <text evidence="10">Lacks conserved residue(s) required for the propagation of feature annotation.</text>
</comment>
<feature type="binding site" evidence="10">
    <location>
        <begin position="39"/>
        <end position="46"/>
    </location>
    <ligand>
        <name>ATP</name>
        <dbReference type="ChEBI" id="CHEBI:30616"/>
    </ligand>
</feature>
<evidence type="ECO:0000256" key="10">
    <source>
        <dbReference type="HAMAP-Rule" id="MF_00185"/>
    </source>
</evidence>
<dbReference type="AlphaFoldDB" id="A0A2R8FC71"/>
<evidence type="ECO:0000256" key="2">
    <source>
        <dbReference type="ARBA" id="ARBA00003213"/>
    </source>
</evidence>
<keyword evidence="4 10" id="KW-0808">Transferase</keyword>
<comment type="similarity">
    <text evidence="3 10 13">Belongs to the IPP transferase family.</text>
</comment>
<feature type="site" description="Interaction with substrate tRNA" evidence="10">
    <location>
        <position position="130"/>
    </location>
</feature>
<evidence type="ECO:0000256" key="12">
    <source>
        <dbReference type="RuleBase" id="RU003784"/>
    </source>
</evidence>
<evidence type="ECO:0000256" key="8">
    <source>
        <dbReference type="ARBA" id="ARBA00022842"/>
    </source>
</evidence>
<keyword evidence="6 10" id="KW-0547">Nucleotide-binding</keyword>
<organism evidence="14 15">
    <name type="scientific">Chlamydia serpentis</name>
    <dbReference type="NCBI Taxonomy" id="1967782"/>
    <lineage>
        <taxon>Bacteria</taxon>
        <taxon>Pseudomonadati</taxon>
        <taxon>Chlamydiota</taxon>
        <taxon>Chlamydiia</taxon>
        <taxon>Chlamydiales</taxon>
        <taxon>Chlamydiaceae</taxon>
        <taxon>Chlamydia/Chlamydophila group</taxon>
        <taxon>Chlamydia</taxon>
    </lineage>
</organism>
<keyword evidence="15" id="KW-1185">Reference proteome</keyword>
<evidence type="ECO:0000256" key="9">
    <source>
        <dbReference type="ARBA" id="ARBA00049563"/>
    </source>
</evidence>
<dbReference type="InterPro" id="IPR039657">
    <property type="entry name" value="Dimethylallyltransferase"/>
</dbReference>
<comment type="subunit">
    <text evidence="10">Monomer.</text>
</comment>
<name>A0A2R8FC71_9CHLA</name>
<dbReference type="NCBIfam" id="TIGR00174">
    <property type="entry name" value="miaA"/>
    <property type="match status" value="1"/>
</dbReference>
<dbReference type="EMBL" id="LT993738">
    <property type="protein sequence ID" value="SPN74020.1"/>
    <property type="molecule type" value="Genomic_DNA"/>
</dbReference>